<dbReference type="STRING" id="1297742.A176_005012"/>
<feature type="binding site" evidence="4">
    <location>
        <position position="207"/>
    </location>
    <ligand>
        <name>a divalent metal cation</name>
        <dbReference type="ChEBI" id="CHEBI:60240"/>
        <label>1</label>
    </ligand>
</feature>
<evidence type="ECO:0000256" key="3">
    <source>
        <dbReference type="ARBA" id="ARBA00022801"/>
    </source>
</evidence>
<dbReference type="Gene3D" id="3.20.20.140">
    <property type="entry name" value="Metal-dependent hydrolases"/>
    <property type="match status" value="1"/>
</dbReference>
<sequence length="265" mass="29243">MIDTHCHLDATRFDPDRNEVLSRAWAAGLHGIVIPGVGPHDWEPLLEMSRQEPRLQVGLGIHPQLLPDMPPEEDDAVMEHLDALLSRGGAAAVGECGLDGPSLPGAPLERQVSVLKRHLALARKHGLPVLMHCHRLHPALIDLLKEEPLPEAGLLMHSYSGGVELARFYLQKGCHFSFAGPVTWAEARKPLDALRAIPLERLMAETDAPDQAPTPHRGTRSEPGYLPHIIEGMARVRGEPVEEVARQTTENARRFFREAFPAPSR</sequence>
<accession>A0A0H4X384</accession>
<feature type="binding site" evidence="4">
    <location>
        <position position="95"/>
    </location>
    <ligand>
        <name>a divalent metal cation</name>
        <dbReference type="ChEBI" id="CHEBI:60240"/>
        <label>1</label>
    </ligand>
</feature>
<dbReference type="PROSITE" id="PS01137">
    <property type="entry name" value="TATD_1"/>
    <property type="match status" value="1"/>
</dbReference>
<dbReference type="InterPro" id="IPR032466">
    <property type="entry name" value="Metal_Hydrolase"/>
</dbReference>
<dbReference type="PIRSF" id="PIRSF005902">
    <property type="entry name" value="DNase_TatD"/>
    <property type="match status" value="1"/>
</dbReference>
<gene>
    <name evidence="5" type="ORF">A176_005012</name>
</gene>
<dbReference type="PATRIC" id="fig|1297742.4.peg.5057"/>
<dbReference type="AlphaFoldDB" id="A0A0H4X384"/>
<organism evidence="5 6">
    <name type="scientific">Pseudomyxococcus hansupus</name>
    <dbReference type="NCBI Taxonomy" id="1297742"/>
    <lineage>
        <taxon>Bacteria</taxon>
        <taxon>Pseudomonadati</taxon>
        <taxon>Myxococcota</taxon>
        <taxon>Myxococcia</taxon>
        <taxon>Myxococcales</taxon>
        <taxon>Cystobacterineae</taxon>
        <taxon>Myxococcaceae</taxon>
        <taxon>Pseudomyxococcus</taxon>
    </lineage>
</organism>
<proteinExistence type="inferred from homology"/>
<dbReference type="GO" id="GO:0046872">
    <property type="term" value="F:metal ion binding"/>
    <property type="evidence" value="ECO:0007669"/>
    <property type="project" value="UniProtKB-KW"/>
</dbReference>
<feature type="binding site" evidence="4">
    <location>
        <position position="5"/>
    </location>
    <ligand>
        <name>a divalent metal cation</name>
        <dbReference type="ChEBI" id="CHEBI:60240"/>
        <label>1</label>
    </ligand>
</feature>
<dbReference type="OrthoDB" id="9810005at2"/>
<dbReference type="InterPro" id="IPR018228">
    <property type="entry name" value="DNase_TatD-rel_CS"/>
</dbReference>
<evidence type="ECO:0000256" key="4">
    <source>
        <dbReference type="PIRSR" id="PIRSR005902-1"/>
    </source>
</evidence>
<dbReference type="EMBL" id="CP012109">
    <property type="protein sequence ID" value="AKQ68100.1"/>
    <property type="molecule type" value="Genomic_DNA"/>
</dbReference>
<evidence type="ECO:0000313" key="6">
    <source>
        <dbReference type="Proteomes" id="UP000009026"/>
    </source>
</evidence>
<keyword evidence="3" id="KW-0378">Hydrolase</keyword>
<evidence type="ECO:0000256" key="2">
    <source>
        <dbReference type="ARBA" id="ARBA00022723"/>
    </source>
</evidence>
<dbReference type="GO" id="GO:0005829">
    <property type="term" value="C:cytosol"/>
    <property type="evidence" value="ECO:0007669"/>
    <property type="project" value="TreeGrafter"/>
</dbReference>
<dbReference type="eggNOG" id="COG0084">
    <property type="taxonomic scope" value="Bacteria"/>
</dbReference>
<comment type="similarity">
    <text evidence="1">Belongs to the metallo-dependent hydrolases superfamily. TatD-type hydrolase family.</text>
</comment>
<dbReference type="Pfam" id="PF01026">
    <property type="entry name" value="TatD_DNase"/>
    <property type="match status" value="1"/>
</dbReference>
<evidence type="ECO:0000313" key="5">
    <source>
        <dbReference type="EMBL" id="AKQ68100.1"/>
    </source>
</evidence>
<feature type="binding site" evidence="4">
    <location>
        <position position="7"/>
    </location>
    <ligand>
        <name>a divalent metal cation</name>
        <dbReference type="ChEBI" id="CHEBI:60240"/>
        <label>1</label>
    </ligand>
</feature>
<keyword evidence="6" id="KW-1185">Reference proteome</keyword>
<dbReference type="Proteomes" id="UP000009026">
    <property type="component" value="Chromosome"/>
</dbReference>
<dbReference type="SUPFAM" id="SSF51556">
    <property type="entry name" value="Metallo-dependent hydrolases"/>
    <property type="match status" value="1"/>
</dbReference>
<dbReference type="PANTHER" id="PTHR46124:SF3">
    <property type="entry name" value="HYDROLASE"/>
    <property type="match status" value="1"/>
</dbReference>
<dbReference type="GO" id="GO:0016788">
    <property type="term" value="F:hydrolase activity, acting on ester bonds"/>
    <property type="evidence" value="ECO:0007669"/>
    <property type="project" value="InterPro"/>
</dbReference>
<dbReference type="CDD" id="cd01310">
    <property type="entry name" value="TatD_DNAse"/>
    <property type="match status" value="1"/>
</dbReference>
<feature type="binding site" evidence="4">
    <location>
        <position position="157"/>
    </location>
    <ligand>
        <name>a divalent metal cation</name>
        <dbReference type="ChEBI" id="CHEBI:60240"/>
        <label>2</label>
    </ligand>
</feature>
<dbReference type="KEGG" id="mym:A176_005012"/>
<reference evidence="5 6" key="1">
    <citation type="journal article" date="2016" name="PLoS ONE">
        <title>Complete Genome Sequence and Comparative Genomics of a Novel Myxobacterium Myxococcus hansupus.</title>
        <authorList>
            <person name="Sharma G."/>
            <person name="Narwani T."/>
            <person name="Subramanian S."/>
        </authorList>
    </citation>
    <scope>NUCLEOTIDE SEQUENCE [LARGE SCALE GENOMIC DNA]</scope>
    <source>
        <strain evidence="6">mixupus</strain>
    </source>
</reference>
<dbReference type="PANTHER" id="PTHR46124">
    <property type="entry name" value="D-AMINOACYL-TRNA DEACYLASE"/>
    <property type="match status" value="1"/>
</dbReference>
<dbReference type="FunFam" id="3.20.20.140:FF:000005">
    <property type="entry name" value="TatD family hydrolase"/>
    <property type="match status" value="1"/>
</dbReference>
<evidence type="ECO:0000256" key="1">
    <source>
        <dbReference type="ARBA" id="ARBA00009275"/>
    </source>
</evidence>
<dbReference type="InterPro" id="IPR001130">
    <property type="entry name" value="TatD-like"/>
</dbReference>
<name>A0A0H4X384_9BACT</name>
<protein>
    <submittedName>
        <fullName evidence="5">Putative deoxyribonuclease YcfH</fullName>
    </submittedName>
</protein>
<dbReference type="RefSeq" id="WP_002637320.1">
    <property type="nucleotide sequence ID" value="NZ_CP012109.1"/>
</dbReference>
<keyword evidence="2 4" id="KW-0479">Metal-binding</keyword>
<feature type="binding site" evidence="4">
    <location>
        <position position="132"/>
    </location>
    <ligand>
        <name>a divalent metal cation</name>
        <dbReference type="ChEBI" id="CHEBI:60240"/>
        <label>2</label>
    </ligand>
</feature>